<dbReference type="Proteomes" id="UP001164390">
    <property type="component" value="Chromosome"/>
</dbReference>
<keyword evidence="1" id="KW-0805">Transcription regulation</keyword>
<dbReference type="AlphaFoldDB" id="A0AA46TG04"/>
<keyword evidence="3" id="KW-0804">Transcription</keyword>
<dbReference type="PANTHER" id="PTHR46796:SF15">
    <property type="entry name" value="BLL1074 PROTEIN"/>
    <property type="match status" value="1"/>
</dbReference>
<organism evidence="5 6">
    <name type="scientific">Solicola gregarius</name>
    <dbReference type="NCBI Taxonomy" id="2908642"/>
    <lineage>
        <taxon>Bacteria</taxon>
        <taxon>Bacillati</taxon>
        <taxon>Actinomycetota</taxon>
        <taxon>Actinomycetes</taxon>
        <taxon>Propionibacteriales</taxon>
        <taxon>Nocardioidaceae</taxon>
        <taxon>Solicola</taxon>
    </lineage>
</organism>
<evidence type="ECO:0000256" key="1">
    <source>
        <dbReference type="ARBA" id="ARBA00023015"/>
    </source>
</evidence>
<name>A0AA46TG04_9ACTN</name>
<gene>
    <name evidence="5" type="ORF">L0C25_16710</name>
</gene>
<dbReference type="SMART" id="SM00342">
    <property type="entry name" value="HTH_ARAC"/>
    <property type="match status" value="1"/>
</dbReference>
<dbReference type="Pfam" id="PF12833">
    <property type="entry name" value="HTH_18"/>
    <property type="match status" value="1"/>
</dbReference>
<dbReference type="InterPro" id="IPR018060">
    <property type="entry name" value="HTH_AraC"/>
</dbReference>
<dbReference type="EMBL" id="CP094970">
    <property type="protein sequence ID" value="UYM04174.1"/>
    <property type="molecule type" value="Genomic_DNA"/>
</dbReference>
<dbReference type="PANTHER" id="PTHR46796">
    <property type="entry name" value="HTH-TYPE TRANSCRIPTIONAL ACTIVATOR RHAS-RELATED"/>
    <property type="match status" value="1"/>
</dbReference>
<dbReference type="Gene3D" id="1.10.10.60">
    <property type="entry name" value="Homeodomain-like"/>
    <property type="match status" value="1"/>
</dbReference>
<dbReference type="SUPFAM" id="SSF46689">
    <property type="entry name" value="Homeodomain-like"/>
    <property type="match status" value="1"/>
</dbReference>
<dbReference type="KEGG" id="sgrg:L0C25_16710"/>
<sequence>MEPRMEFADAPVEGALCGVIDSMVGYRMSGQSPSLHRGVPSPSLTFIVNLDTPIVAGTHAGAHDDGTAKPYDNILGGFHLHAAYLFEPDRQAGVQLAINPMHAREILGVPAAELDDIANDAASVLGDGLLRLRERVGNEPSWPARFDALRTYVRDRASAAPSFAAPRTEVAAAWRWMIERRGRGRMDDLSRYVYLSGRQLTKLFHAELGVTPKAVNRLIRFHYARYAIQEQSVAGCLSLTDVAHVTGYYDHAHLTREFRAFMGCSPTDWLAEEFQNIQAGGHHQAADLEP</sequence>
<dbReference type="GO" id="GO:0043565">
    <property type="term" value="F:sequence-specific DNA binding"/>
    <property type="evidence" value="ECO:0007669"/>
    <property type="project" value="InterPro"/>
</dbReference>
<dbReference type="RefSeq" id="WP_271632833.1">
    <property type="nucleotide sequence ID" value="NZ_CP094970.1"/>
</dbReference>
<dbReference type="GO" id="GO:0003700">
    <property type="term" value="F:DNA-binding transcription factor activity"/>
    <property type="evidence" value="ECO:0007669"/>
    <property type="project" value="InterPro"/>
</dbReference>
<evidence type="ECO:0000259" key="4">
    <source>
        <dbReference type="PROSITE" id="PS01124"/>
    </source>
</evidence>
<dbReference type="InterPro" id="IPR050204">
    <property type="entry name" value="AraC_XylS_family_regulators"/>
</dbReference>
<reference evidence="5" key="1">
    <citation type="submission" date="2022-01" db="EMBL/GenBank/DDBJ databases">
        <title>Nocardioidaceae gen. sp. A5X3R13.</title>
        <authorList>
            <person name="Lopez Marin M.A."/>
            <person name="Uhlik O."/>
        </authorList>
    </citation>
    <scope>NUCLEOTIDE SEQUENCE</scope>
    <source>
        <strain evidence="5">A5X3R13</strain>
    </source>
</reference>
<protein>
    <submittedName>
        <fullName evidence="5">Helix-turn-helix domain-containing protein</fullName>
    </submittedName>
</protein>
<keyword evidence="6" id="KW-1185">Reference proteome</keyword>
<dbReference type="PROSITE" id="PS01124">
    <property type="entry name" value="HTH_ARAC_FAMILY_2"/>
    <property type="match status" value="1"/>
</dbReference>
<evidence type="ECO:0000256" key="2">
    <source>
        <dbReference type="ARBA" id="ARBA00023125"/>
    </source>
</evidence>
<evidence type="ECO:0000313" key="6">
    <source>
        <dbReference type="Proteomes" id="UP001164390"/>
    </source>
</evidence>
<proteinExistence type="predicted"/>
<feature type="domain" description="HTH araC/xylS-type" evidence="4">
    <location>
        <begin position="168"/>
        <end position="272"/>
    </location>
</feature>
<evidence type="ECO:0000313" key="5">
    <source>
        <dbReference type="EMBL" id="UYM04174.1"/>
    </source>
</evidence>
<accession>A0AA46TG04</accession>
<dbReference type="InterPro" id="IPR009057">
    <property type="entry name" value="Homeodomain-like_sf"/>
</dbReference>
<evidence type="ECO:0000256" key="3">
    <source>
        <dbReference type="ARBA" id="ARBA00023163"/>
    </source>
</evidence>
<keyword evidence="2" id="KW-0238">DNA-binding</keyword>